<dbReference type="KEGG" id="pstg:E8M01_28700"/>
<dbReference type="Pfam" id="PF00583">
    <property type="entry name" value="Acetyltransf_1"/>
    <property type="match status" value="1"/>
</dbReference>
<reference evidence="4 5" key="1">
    <citation type="submission" date="2019-04" db="EMBL/GenBank/DDBJ databases">
        <title>Phreatobacter aquaticus sp. nov.</title>
        <authorList>
            <person name="Choi A."/>
        </authorList>
    </citation>
    <scope>NUCLEOTIDE SEQUENCE [LARGE SCALE GENOMIC DNA]</scope>
    <source>
        <strain evidence="4 5">KCTC 52518</strain>
    </source>
</reference>
<dbReference type="OrthoDB" id="9789603at2"/>
<protein>
    <submittedName>
        <fullName evidence="4">GNAT family N-acetyltransferase</fullName>
    </submittedName>
</protein>
<dbReference type="AlphaFoldDB" id="A0A4D7BJH4"/>
<dbReference type="GO" id="GO:0016747">
    <property type="term" value="F:acyltransferase activity, transferring groups other than amino-acyl groups"/>
    <property type="evidence" value="ECO:0007669"/>
    <property type="project" value="InterPro"/>
</dbReference>
<dbReference type="PROSITE" id="PS51186">
    <property type="entry name" value="GNAT"/>
    <property type="match status" value="1"/>
</dbReference>
<feature type="domain" description="N-acetyltransferase" evidence="3">
    <location>
        <begin position="38"/>
        <end position="174"/>
    </location>
</feature>
<accession>A0A4D7BJH4</accession>
<dbReference type="CDD" id="cd04301">
    <property type="entry name" value="NAT_SF"/>
    <property type="match status" value="1"/>
</dbReference>
<keyword evidence="5" id="KW-1185">Reference proteome</keyword>
<evidence type="ECO:0000256" key="1">
    <source>
        <dbReference type="ARBA" id="ARBA00022679"/>
    </source>
</evidence>
<dbReference type="InterPro" id="IPR050832">
    <property type="entry name" value="Bact_Acetyltransf"/>
</dbReference>
<dbReference type="RefSeq" id="WP_136963281.1">
    <property type="nucleotide sequence ID" value="NZ_CP039690.1"/>
</dbReference>
<sequence>MTKPTDAAPDLAIAWCAEPALADAIAAFFVGHVDAAYISHQELQEGRAVAPGQWHAELDRIIRDEVQAILAGPGQDRAIAIARAGGAMVGLALVSFRPVEKAPGRYAVVDDLIVSPAARGLGLGRHLVDWIAAEARARGATRLFLESGIHNDRAHAFFEKQGFARLSTVMLREL</sequence>
<evidence type="ECO:0000256" key="2">
    <source>
        <dbReference type="ARBA" id="ARBA00023315"/>
    </source>
</evidence>
<evidence type="ECO:0000313" key="4">
    <source>
        <dbReference type="EMBL" id="QCI67857.1"/>
    </source>
</evidence>
<dbReference type="EMBL" id="CP039690">
    <property type="protein sequence ID" value="QCI67857.1"/>
    <property type="molecule type" value="Genomic_DNA"/>
</dbReference>
<evidence type="ECO:0000313" key="5">
    <source>
        <dbReference type="Proteomes" id="UP000298781"/>
    </source>
</evidence>
<dbReference type="Gene3D" id="3.40.630.30">
    <property type="match status" value="1"/>
</dbReference>
<dbReference type="PANTHER" id="PTHR43877:SF2">
    <property type="entry name" value="AMINOALKYLPHOSPHONATE N-ACETYLTRANSFERASE-RELATED"/>
    <property type="match status" value="1"/>
</dbReference>
<dbReference type="PANTHER" id="PTHR43877">
    <property type="entry name" value="AMINOALKYLPHOSPHONATE N-ACETYLTRANSFERASE-RELATED-RELATED"/>
    <property type="match status" value="1"/>
</dbReference>
<organism evidence="4 5">
    <name type="scientific">Phreatobacter stygius</name>
    <dbReference type="NCBI Taxonomy" id="1940610"/>
    <lineage>
        <taxon>Bacteria</taxon>
        <taxon>Pseudomonadati</taxon>
        <taxon>Pseudomonadota</taxon>
        <taxon>Alphaproteobacteria</taxon>
        <taxon>Hyphomicrobiales</taxon>
        <taxon>Phreatobacteraceae</taxon>
        <taxon>Phreatobacter</taxon>
    </lineage>
</organism>
<dbReference type="Proteomes" id="UP000298781">
    <property type="component" value="Chromosome"/>
</dbReference>
<gene>
    <name evidence="4" type="ORF">E8M01_28700</name>
</gene>
<dbReference type="InterPro" id="IPR016181">
    <property type="entry name" value="Acyl_CoA_acyltransferase"/>
</dbReference>
<name>A0A4D7BJH4_9HYPH</name>
<proteinExistence type="predicted"/>
<keyword evidence="2" id="KW-0012">Acyltransferase</keyword>
<keyword evidence="1 4" id="KW-0808">Transferase</keyword>
<dbReference type="SUPFAM" id="SSF55729">
    <property type="entry name" value="Acyl-CoA N-acyltransferases (Nat)"/>
    <property type="match status" value="1"/>
</dbReference>
<evidence type="ECO:0000259" key="3">
    <source>
        <dbReference type="PROSITE" id="PS51186"/>
    </source>
</evidence>
<dbReference type="InterPro" id="IPR000182">
    <property type="entry name" value="GNAT_dom"/>
</dbReference>